<gene>
    <name evidence="1" type="ORF">J2X12_002850</name>
</gene>
<name>A0AAW8NB20_PSEOX</name>
<proteinExistence type="predicted"/>
<protein>
    <submittedName>
        <fullName evidence="1">Uncharacterized protein</fullName>
    </submittedName>
</protein>
<dbReference type="Proteomes" id="UP001262032">
    <property type="component" value="Unassembled WGS sequence"/>
</dbReference>
<dbReference type="EMBL" id="JAVDWN010000010">
    <property type="protein sequence ID" value="MDR7164812.1"/>
    <property type="molecule type" value="Genomic_DNA"/>
</dbReference>
<organism evidence="1 2">
    <name type="scientific">Pseudarthrobacter oxydans</name>
    <name type="common">Arthrobacter oxydans</name>
    <dbReference type="NCBI Taxonomy" id="1671"/>
    <lineage>
        <taxon>Bacteria</taxon>
        <taxon>Bacillati</taxon>
        <taxon>Actinomycetota</taxon>
        <taxon>Actinomycetes</taxon>
        <taxon>Micrococcales</taxon>
        <taxon>Micrococcaceae</taxon>
        <taxon>Pseudarthrobacter</taxon>
    </lineage>
</organism>
<dbReference type="AlphaFoldDB" id="A0AAW8NB20"/>
<evidence type="ECO:0000313" key="1">
    <source>
        <dbReference type="EMBL" id="MDR7164812.1"/>
    </source>
</evidence>
<accession>A0AAW8NB20</accession>
<evidence type="ECO:0000313" key="2">
    <source>
        <dbReference type="Proteomes" id="UP001262032"/>
    </source>
</evidence>
<reference evidence="1" key="1">
    <citation type="submission" date="2023-07" db="EMBL/GenBank/DDBJ databases">
        <title>Sorghum-associated microbial communities from plants grown in Nebraska, USA.</title>
        <authorList>
            <person name="Schachtman D."/>
        </authorList>
    </citation>
    <scope>NUCLEOTIDE SEQUENCE</scope>
    <source>
        <strain evidence="1">BE261</strain>
    </source>
</reference>
<sequence>MKEPVWCDAWTSHDDWGEGERTFYHECGQVAGHEGKHSCFGHHGEWSGEWESCNEEWPRYANERPSKRGNDVRL</sequence>
<comment type="caution">
    <text evidence="1">The sequence shown here is derived from an EMBL/GenBank/DDBJ whole genome shotgun (WGS) entry which is preliminary data.</text>
</comment>